<keyword evidence="8 11" id="KW-0804">Transcription</keyword>
<dbReference type="SUPFAM" id="SSF57716">
    <property type="entry name" value="Glucocorticoid receptor-like (DNA-binding domain)"/>
    <property type="match status" value="1"/>
</dbReference>
<dbReference type="CDD" id="cd06960">
    <property type="entry name" value="NR_DBD_HNF4A"/>
    <property type="match status" value="1"/>
</dbReference>
<dbReference type="PROSITE" id="PS51030">
    <property type="entry name" value="NUCLEAR_REC_DBD_2"/>
    <property type="match status" value="1"/>
</dbReference>
<comment type="caution">
    <text evidence="15">The sequence shown here is derived from an EMBL/GenBank/DDBJ whole genome shotgun (WGS) entry which is preliminary data.</text>
</comment>
<gene>
    <name evidence="15" type="ORF">DdX_09606</name>
</gene>
<keyword evidence="3 11" id="KW-0479">Metal-binding</keyword>
<evidence type="ECO:0000256" key="9">
    <source>
        <dbReference type="ARBA" id="ARBA00023170"/>
    </source>
</evidence>
<evidence type="ECO:0000313" key="16">
    <source>
        <dbReference type="Proteomes" id="UP001201812"/>
    </source>
</evidence>
<dbReference type="PANTHER" id="PTHR46011:SF6">
    <property type="entry name" value="HIGH ZINC ACTIVATED NUCLEAR RECEPTOR PROTEIN"/>
    <property type="match status" value="1"/>
</dbReference>
<feature type="transmembrane region" description="Helical" evidence="12">
    <location>
        <begin position="12"/>
        <end position="32"/>
    </location>
</feature>
<dbReference type="InterPro" id="IPR013088">
    <property type="entry name" value="Znf_NHR/GATA"/>
</dbReference>
<dbReference type="GO" id="GO:0008270">
    <property type="term" value="F:zinc ion binding"/>
    <property type="evidence" value="ECO:0007669"/>
    <property type="project" value="UniProtKB-KW"/>
</dbReference>
<dbReference type="AlphaFoldDB" id="A0AAD4N5T1"/>
<evidence type="ECO:0000259" key="13">
    <source>
        <dbReference type="PROSITE" id="PS51030"/>
    </source>
</evidence>
<keyword evidence="4 11" id="KW-0863">Zinc-finger</keyword>
<evidence type="ECO:0000256" key="12">
    <source>
        <dbReference type="SAM" id="Phobius"/>
    </source>
</evidence>
<keyword evidence="5 11" id="KW-0862">Zinc</keyword>
<dbReference type="SMART" id="SM00399">
    <property type="entry name" value="ZnF_C4"/>
    <property type="match status" value="1"/>
</dbReference>
<evidence type="ECO:0000259" key="14">
    <source>
        <dbReference type="PROSITE" id="PS51843"/>
    </source>
</evidence>
<protein>
    <submittedName>
        <fullName evidence="15">Zinc finger, c4 type (Two domains) domain-containing protein</fullName>
    </submittedName>
</protein>
<keyword evidence="7 11" id="KW-0238">DNA-binding</keyword>
<keyword evidence="6 11" id="KW-0805">Transcription regulation</keyword>
<evidence type="ECO:0000313" key="15">
    <source>
        <dbReference type="EMBL" id="KAI1712517.1"/>
    </source>
</evidence>
<evidence type="ECO:0000256" key="8">
    <source>
        <dbReference type="ARBA" id="ARBA00023163"/>
    </source>
</evidence>
<dbReference type="Proteomes" id="UP001201812">
    <property type="component" value="Unassembled WGS sequence"/>
</dbReference>
<dbReference type="SMART" id="SM00430">
    <property type="entry name" value="HOLI"/>
    <property type="match status" value="1"/>
</dbReference>
<dbReference type="PROSITE" id="PS00031">
    <property type="entry name" value="NUCLEAR_REC_DBD_1"/>
    <property type="match status" value="1"/>
</dbReference>
<organism evidence="15 16">
    <name type="scientific">Ditylenchus destructor</name>
    <dbReference type="NCBI Taxonomy" id="166010"/>
    <lineage>
        <taxon>Eukaryota</taxon>
        <taxon>Metazoa</taxon>
        <taxon>Ecdysozoa</taxon>
        <taxon>Nematoda</taxon>
        <taxon>Chromadorea</taxon>
        <taxon>Rhabditida</taxon>
        <taxon>Tylenchina</taxon>
        <taxon>Tylenchomorpha</taxon>
        <taxon>Sphaerularioidea</taxon>
        <taxon>Anguinidae</taxon>
        <taxon>Anguininae</taxon>
        <taxon>Ditylenchus</taxon>
    </lineage>
</organism>
<evidence type="ECO:0000256" key="7">
    <source>
        <dbReference type="ARBA" id="ARBA00023125"/>
    </source>
</evidence>
<dbReference type="Gene3D" id="1.10.565.10">
    <property type="entry name" value="Retinoid X Receptor"/>
    <property type="match status" value="1"/>
</dbReference>
<evidence type="ECO:0000256" key="1">
    <source>
        <dbReference type="ARBA" id="ARBA00004123"/>
    </source>
</evidence>
<evidence type="ECO:0000256" key="6">
    <source>
        <dbReference type="ARBA" id="ARBA00023015"/>
    </source>
</evidence>
<dbReference type="EMBL" id="JAKKPZ010000018">
    <property type="protein sequence ID" value="KAI1712517.1"/>
    <property type="molecule type" value="Genomic_DNA"/>
</dbReference>
<keyword evidence="12" id="KW-0472">Membrane</keyword>
<evidence type="ECO:0000256" key="5">
    <source>
        <dbReference type="ARBA" id="ARBA00022833"/>
    </source>
</evidence>
<dbReference type="PRINTS" id="PR00047">
    <property type="entry name" value="STROIDFINGER"/>
</dbReference>
<feature type="domain" description="Nuclear receptor" evidence="13">
    <location>
        <begin position="189"/>
        <end position="265"/>
    </location>
</feature>
<dbReference type="PROSITE" id="PS51843">
    <property type="entry name" value="NR_LBD"/>
    <property type="match status" value="1"/>
</dbReference>
<sequence length="537" mass="60856">MGDMWCGDKEECPMCCVLFGVATPMFAVLISLTSPIPLPPDSIRDLCSVLPVLCFFLNNSRHISMNFYDTAGSRSDQELPVFSLEPFNIPPLSYFPPNGSPDSNVSPDALPTILPCYYGGPSEMFDARIREDQYGLPGPSIELLPEVKPDIDTLNRATGINRVTPYTTARSDRQQERKDQKAALLAVNASRCLVCGDLAWNKHFGSLSCNACAAFFRRTVSRQKSYICRRGKNCSLQENEPRHMCRFCRFQRCIQSGMLISAVLAPLAIDAPGSNDSFLKRVVFARRANFVNRVRATVQVYGGYQNMPQMANKHKDCVTAKYAIRAETRVVKEFINSSGLFAGSKIRNVCSDALVQNFFFSWVLVESLLNTTKNVGFRTNQFYFIDESYLQVNEDRLAQYYLTDPNMINNANVARHATEYFLEVLALSAKFHEARLDEEEQAALSLILIISTARQLLNNKTMFSNQLKAVFQDLKTHYEETYDDVAIRMGNVILLLNEFQRVRHLFCEHIIMQKLSGKVMSYEKMTDDNPLKSIQFD</sequence>
<evidence type="ECO:0000256" key="3">
    <source>
        <dbReference type="ARBA" id="ARBA00022723"/>
    </source>
</evidence>
<proteinExistence type="inferred from homology"/>
<evidence type="ECO:0000256" key="2">
    <source>
        <dbReference type="ARBA" id="ARBA00005993"/>
    </source>
</evidence>
<dbReference type="Pfam" id="PF00104">
    <property type="entry name" value="Hormone_recep"/>
    <property type="match status" value="1"/>
</dbReference>
<keyword evidence="12" id="KW-0812">Transmembrane</keyword>
<accession>A0AAD4N5T1</accession>
<reference evidence="15" key="1">
    <citation type="submission" date="2022-01" db="EMBL/GenBank/DDBJ databases">
        <title>Genome Sequence Resource for Two Populations of Ditylenchus destructor, the Migratory Endoparasitic Phytonematode.</title>
        <authorList>
            <person name="Zhang H."/>
            <person name="Lin R."/>
            <person name="Xie B."/>
        </authorList>
    </citation>
    <scope>NUCLEOTIDE SEQUENCE</scope>
    <source>
        <strain evidence="15">BazhouSP</strain>
    </source>
</reference>
<dbReference type="GO" id="GO:0003700">
    <property type="term" value="F:DNA-binding transcription factor activity"/>
    <property type="evidence" value="ECO:0007669"/>
    <property type="project" value="InterPro"/>
</dbReference>
<evidence type="ECO:0000256" key="10">
    <source>
        <dbReference type="ARBA" id="ARBA00023242"/>
    </source>
</evidence>
<dbReference type="SUPFAM" id="SSF48508">
    <property type="entry name" value="Nuclear receptor ligand-binding domain"/>
    <property type="match status" value="1"/>
</dbReference>
<dbReference type="PANTHER" id="PTHR46011">
    <property type="entry name" value="NUCLEAR HORMONE RECEPTOR FAMILY MEMBER NHR-86-RELATED"/>
    <property type="match status" value="1"/>
</dbReference>
<dbReference type="Pfam" id="PF00105">
    <property type="entry name" value="zf-C4"/>
    <property type="match status" value="1"/>
</dbReference>
<comment type="subcellular location">
    <subcellularLocation>
        <location evidence="1 11">Nucleus</location>
    </subcellularLocation>
</comment>
<keyword evidence="10 11" id="KW-0539">Nucleus</keyword>
<comment type="similarity">
    <text evidence="2 11">Belongs to the nuclear hormone receptor family.</text>
</comment>
<dbReference type="InterPro" id="IPR049636">
    <property type="entry name" value="HNF4-like_DBD"/>
</dbReference>
<evidence type="ECO:0000256" key="11">
    <source>
        <dbReference type="RuleBase" id="RU004334"/>
    </source>
</evidence>
<feature type="domain" description="NR LBD" evidence="14">
    <location>
        <begin position="274"/>
        <end position="532"/>
    </location>
</feature>
<evidence type="ECO:0000256" key="4">
    <source>
        <dbReference type="ARBA" id="ARBA00022771"/>
    </source>
</evidence>
<keyword evidence="12" id="KW-1133">Transmembrane helix</keyword>
<dbReference type="Gene3D" id="3.30.50.10">
    <property type="entry name" value="Erythroid Transcription Factor GATA-1, subunit A"/>
    <property type="match status" value="1"/>
</dbReference>
<dbReference type="InterPro" id="IPR035500">
    <property type="entry name" value="NHR-like_dom_sf"/>
</dbReference>
<keyword evidence="9 11" id="KW-0675">Receptor</keyword>
<dbReference type="InterPro" id="IPR000536">
    <property type="entry name" value="Nucl_hrmn_rcpt_lig-bd"/>
</dbReference>
<dbReference type="InterPro" id="IPR001628">
    <property type="entry name" value="Znf_hrmn_rcpt"/>
</dbReference>
<dbReference type="GO" id="GO:0000978">
    <property type="term" value="F:RNA polymerase II cis-regulatory region sequence-specific DNA binding"/>
    <property type="evidence" value="ECO:0007669"/>
    <property type="project" value="InterPro"/>
</dbReference>
<name>A0AAD4N5T1_9BILA</name>
<keyword evidence="16" id="KW-1185">Reference proteome</keyword>
<dbReference type="GO" id="GO:0005634">
    <property type="term" value="C:nucleus"/>
    <property type="evidence" value="ECO:0007669"/>
    <property type="project" value="UniProtKB-SubCell"/>
</dbReference>